<keyword evidence="3" id="KW-1185">Reference proteome</keyword>
<dbReference type="EMBL" id="JAMB01000008">
    <property type="protein sequence ID" value="ETX10560.1"/>
    <property type="molecule type" value="Genomic_DNA"/>
</dbReference>
<comment type="caution">
    <text evidence="2">The sequence shown here is derived from an EMBL/GenBank/DDBJ whole genome shotgun (WGS) entry which is preliminary data.</text>
</comment>
<sequence length="63" mass="7263">MPTPWLNNPWFSPLIKGQKCPIIILMVFILDFLLLILSLGAGVAIENTKSEKLKPYRHMNFHI</sequence>
<name>X7E3W7_9GAMM</name>
<organism evidence="2 3">
    <name type="scientific">Marinomonas ushuaiensis DSM 15871</name>
    <dbReference type="NCBI Taxonomy" id="1122207"/>
    <lineage>
        <taxon>Bacteria</taxon>
        <taxon>Pseudomonadati</taxon>
        <taxon>Pseudomonadota</taxon>
        <taxon>Gammaproteobacteria</taxon>
        <taxon>Oceanospirillales</taxon>
        <taxon>Oceanospirillaceae</taxon>
        <taxon>Marinomonas</taxon>
    </lineage>
</organism>
<dbReference type="Proteomes" id="UP000054058">
    <property type="component" value="Unassembled WGS sequence"/>
</dbReference>
<dbReference type="AlphaFoldDB" id="X7E3W7"/>
<accession>X7E3W7</accession>
<reference evidence="2 3" key="1">
    <citation type="submission" date="2014-01" db="EMBL/GenBank/DDBJ databases">
        <title>Marinomonas ushuaiensis DSM 15871 Genome Sequencing.</title>
        <authorList>
            <person name="Lai Q."/>
            <person name="Shao Z.S."/>
        </authorList>
    </citation>
    <scope>NUCLEOTIDE SEQUENCE [LARGE SCALE GENOMIC DNA]</scope>
    <source>
        <strain evidence="2 3">DSM 15871</strain>
    </source>
</reference>
<keyword evidence="1" id="KW-0812">Transmembrane</keyword>
<keyword evidence="1" id="KW-0472">Membrane</keyword>
<evidence type="ECO:0000256" key="1">
    <source>
        <dbReference type="SAM" id="Phobius"/>
    </source>
</evidence>
<feature type="transmembrane region" description="Helical" evidence="1">
    <location>
        <begin position="22"/>
        <end position="45"/>
    </location>
</feature>
<proteinExistence type="predicted"/>
<gene>
    <name evidence="2" type="ORF">MUS1_14740</name>
</gene>
<protein>
    <submittedName>
        <fullName evidence="2">Uncharacterized protein</fullName>
    </submittedName>
</protein>
<evidence type="ECO:0000313" key="2">
    <source>
        <dbReference type="EMBL" id="ETX10560.1"/>
    </source>
</evidence>
<keyword evidence="1" id="KW-1133">Transmembrane helix</keyword>
<dbReference type="STRING" id="1122207.MUS1_14740"/>
<evidence type="ECO:0000313" key="3">
    <source>
        <dbReference type="Proteomes" id="UP000054058"/>
    </source>
</evidence>